<dbReference type="Proteomes" id="UP000192727">
    <property type="component" value="Chromosome"/>
</dbReference>
<evidence type="ECO:0000256" key="1">
    <source>
        <dbReference type="SAM" id="Phobius"/>
    </source>
</evidence>
<reference evidence="2 3" key="1">
    <citation type="submission" date="2017-03" db="EMBL/GenBank/DDBJ databases">
        <title>Paenibacillus larvae genome sequencing.</title>
        <authorList>
            <person name="Dingman D.W."/>
        </authorList>
    </citation>
    <scope>NUCLEOTIDE SEQUENCE [LARGE SCALE GENOMIC DNA]</scope>
    <source>
        <strain evidence="2 3">SAG 10367</strain>
    </source>
</reference>
<evidence type="ECO:0000313" key="2">
    <source>
        <dbReference type="EMBL" id="ARF69201.1"/>
    </source>
</evidence>
<dbReference type="RefSeq" id="WP_023482425.1">
    <property type="nucleotide sequence ID" value="NZ_CP020557.1"/>
</dbReference>
<dbReference type="EMBL" id="CP020557">
    <property type="protein sequence ID" value="ARF69201.1"/>
    <property type="molecule type" value="Genomic_DNA"/>
</dbReference>
<organism evidence="2 3">
    <name type="scientific">Paenibacillus larvae subsp. pulvifaciens</name>
    <dbReference type="NCBI Taxonomy" id="1477"/>
    <lineage>
        <taxon>Bacteria</taxon>
        <taxon>Bacillati</taxon>
        <taxon>Bacillota</taxon>
        <taxon>Bacilli</taxon>
        <taxon>Bacillales</taxon>
        <taxon>Paenibacillaceae</taxon>
        <taxon>Paenibacillus</taxon>
    </lineage>
</organism>
<name>A0A1V0UVN3_9BACL</name>
<sequence>MDSLLNTFLAILSELESFEQECSEDPSLFTVNYSVPLPMIRIISKRYEEVFRNFDVSFEILYEERRLDFNAFKQNDRFMNTDAQLELKLTINKRVKLCLSENTFVFFKNQYFFKHFNVLNSELFRSINVEKEIITHLPIEKPYSNSYLKLIPIGLNAITSANKLSEKTKEEFDLIRKIHDEVARGGDRHPLPNYYKIDGLTGSFKSWFDQNLFHASLLYIANKMSEYGKIVIRGHKTTEISPSQELSVQNALAIFNIYRFCYEEKHYNDKIEIARNIFTIYLNSTDSAAKIDELLPKIEKTISNHFSAYIQDSIKKFFNDRKDVVKEAHKFGSDLKKESDKLLTYINTSLIGIITAIFSASLGLSKGERWYLIIALIFHALLFIFSYLFNRSYIEKRKNEITRLYGKYTSKFVVLAEDDLEDIKKIYIDPGVENVNSYLKLYKRVIIGLIALMILLIVIGLRLPDGMFTTNNTKSNNGLIVTNNLYITLMLDL</sequence>
<proteinExistence type="predicted"/>
<evidence type="ECO:0000313" key="3">
    <source>
        <dbReference type="Proteomes" id="UP000192727"/>
    </source>
</evidence>
<feature type="transmembrane region" description="Helical" evidence="1">
    <location>
        <begin position="342"/>
        <end position="364"/>
    </location>
</feature>
<feature type="transmembrane region" description="Helical" evidence="1">
    <location>
        <begin position="445"/>
        <end position="463"/>
    </location>
</feature>
<feature type="transmembrane region" description="Helical" evidence="1">
    <location>
        <begin position="370"/>
        <end position="389"/>
    </location>
</feature>
<keyword evidence="1" id="KW-1133">Transmembrane helix</keyword>
<gene>
    <name evidence="2" type="ORF">B7C51_17345</name>
</gene>
<protein>
    <submittedName>
        <fullName evidence="2">Uncharacterized protein</fullName>
    </submittedName>
</protein>
<keyword evidence="1" id="KW-0812">Transmembrane</keyword>
<accession>A0A1V0UVN3</accession>
<keyword evidence="1" id="KW-0472">Membrane</keyword>
<dbReference type="AlphaFoldDB" id="A0A1V0UVN3"/>